<evidence type="ECO:0000256" key="1">
    <source>
        <dbReference type="SAM" id="MobiDB-lite"/>
    </source>
</evidence>
<dbReference type="AlphaFoldDB" id="A0A7S1YBI0"/>
<dbReference type="EMBL" id="HBGK01030101">
    <property type="protein sequence ID" value="CAD9288454.1"/>
    <property type="molecule type" value="Transcribed_RNA"/>
</dbReference>
<organism evidence="2">
    <name type="scientific">Grammatophora oceanica</name>
    <dbReference type="NCBI Taxonomy" id="210454"/>
    <lineage>
        <taxon>Eukaryota</taxon>
        <taxon>Sar</taxon>
        <taxon>Stramenopiles</taxon>
        <taxon>Ochrophyta</taxon>
        <taxon>Bacillariophyta</taxon>
        <taxon>Fragilariophyceae</taxon>
        <taxon>Fragilariophycidae</taxon>
        <taxon>Rhabdonematales</taxon>
        <taxon>Grammatophoraceae</taxon>
        <taxon>Grammatophora</taxon>
    </lineage>
</organism>
<reference evidence="2" key="1">
    <citation type="submission" date="2021-01" db="EMBL/GenBank/DDBJ databases">
        <authorList>
            <person name="Corre E."/>
            <person name="Pelletier E."/>
            <person name="Niang G."/>
            <person name="Scheremetjew M."/>
            <person name="Finn R."/>
            <person name="Kale V."/>
            <person name="Holt S."/>
            <person name="Cochrane G."/>
            <person name="Meng A."/>
            <person name="Brown T."/>
            <person name="Cohen L."/>
        </authorList>
    </citation>
    <scope>NUCLEOTIDE SEQUENCE</scope>
    <source>
        <strain evidence="2">CCMP 410</strain>
    </source>
</reference>
<feature type="region of interest" description="Disordered" evidence="1">
    <location>
        <begin position="44"/>
        <end position="65"/>
    </location>
</feature>
<evidence type="ECO:0000313" key="2">
    <source>
        <dbReference type="EMBL" id="CAD9288454.1"/>
    </source>
</evidence>
<protein>
    <submittedName>
        <fullName evidence="2">Uncharacterized protein</fullName>
    </submittedName>
</protein>
<sequence length="240" mass="26076">MEAPDTRSQGHVPKSPTLRRLLLTTEAGLEKLCIDDDIQTMPAKPARSLRRMESSSMGSCLPRDPSSIASLAKSSNSSFGQANASFEATDPSPTENIVHCILIVGGALGLGHFIGSLLSWAQNQVDEALTNFAGDHFRYIEGKDDAYSVCDTTVMDDHSSGRNSPAFGGENETDFSFADSSFEILPNEEEDGDEWGHFTDFQEPVEDDIIQGDPFHSLLRGRSRRVSKLSSLEEESGGDS</sequence>
<name>A0A7S1YBI0_9STRA</name>
<gene>
    <name evidence="2" type="ORF">GOCE00092_LOCUS15706</name>
</gene>
<proteinExistence type="predicted"/>
<accession>A0A7S1YBI0</accession>